<evidence type="ECO:0000313" key="1">
    <source>
        <dbReference type="EMBL" id="GEU72037.1"/>
    </source>
</evidence>
<organism evidence="1">
    <name type="scientific">Tanacetum cinerariifolium</name>
    <name type="common">Dalmatian daisy</name>
    <name type="synonym">Chrysanthemum cinerariifolium</name>
    <dbReference type="NCBI Taxonomy" id="118510"/>
    <lineage>
        <taxon>Eukaryota</taxon>
        <taxon>Viridiplantae</taxon>
        <taxon>Streptophyta</taxon>
        <taxon>Embryophyta</taxon>
        <taxon>Tracheophyta</taxon>
        <taxon>Spermatophyta</taxon>
        <taxon>Magnoliopsida</taxon>
        <taxon>eudicotyledons</taxon>
        <taxon>Gunneridae</taxon>
        <taxon>Pentapetalae</taxon>
        <taxon>asterids</taxon>
        <taxon>campanulids</taxon>
        <taxon>Asterales</taxon>
        <taxon>Asteraceae</taxon>
        <taxon>Asteroideae</taxon>
        <taxon>Anthemideae</taxon>
        <taxon>Anthemidinae</taxon>
        <taxon>Tanacetum</taxon>
    </lineage>
</organism>
<comment type="caution">
    <text evidence="1">The sequence shown here is derived from an EMBL/GenBank/DDBJ whole genome shotgun (WGS) entry which is preliminary data.</text>
</comment>
<evidence type="ECO:0008006" key="2">
    <source>
        <dbReference type="Google" id="ProtNLM"/>
    </source>
</evidence>
<gene>
    <name evidence="1" type="ORF">Tci_044015</name>
</gene>
<proteinExistence type="predicted"/>
<sequence length="236" mass="27108">MAMLTMRARRKCRALRNQDTKHKDNTRRSVPVETPASTVLVSCDGLGRYDWSDQVKEGPNYAIMAYVSLNSDSNVSDDSTCLKSCLEYVKHLKSQNEQLLSDLKKSKLIVLGYKTCLQSVEERLKIFKKNKFIYLEDIKVLKVKIKMNDIATKDLRRKLEVAQKEKRWNSTYFPPPYTGNFMPPKPDLSYTSLDEFAVKPVVKNKSSEEETKAVKKDTDAPIIEELVSDDEEKNVT</sequence>
<accession>A0A6L2MFG1</accession>
<reference evidence="1" key="1">
    <citation type="journal article" date="2019" name="Sci. Rep.">
        <title>Draft genome of Tanacetum cinerariifolium, the natural source of mosquito coil.</title>
        <authorList>
            <person name="Yamashiro T."/>
            <person name="Shiraishi A."/>
            <person name="Satake H."/>
            <person name="Nakayama K."/>
        </authorList>
    </citation>
    <scope>NUCLEOTIDE SEQUENCE</scope>
</reference>
<dbReference type="EMBL" id="BKCJ010006416">
    <property type="protein sequence ID" value="GEU72037.1"/>
    <property type="molecule type" value="Genomic_DNA"/>
</dbReference>
<dbReference type="AlphaFoldDB" id="A0A6L2MFG1"/>
<protein>
    <recommendedName>
        <fullName evidence="2">Retrovirus-related Pol polyprotein from transposon TNT 1-94</fullName>
    </recommendedName>
</protein>
<name>A0A6L2MFG1_TANCI</name>